<keyword evidence="4" id="KW-0472">Membrane</keyword>
<dbReference type="Pfam" id="PF07980">
    <property type="entry name" value="SusD_RagB"/>
    <property type="match status" value="1"/>
</dbReference>
<evidence type="ECO:0000256" key="3">
    <source>
        <dbReference type="ARBA" id="ARBA00022729"/>
    </source>
</evidence>
<dbReference type="Pfam" id="PF14322">
    <property type="entry name" value="SusD-like_3"/>
    <property type="match status" value="1"/>
</dbReference>
<dbReference type="EMBL" id="QROC01000003">
    <property type="protein sequence ID" value="RHL01095.1"/>
    <property type="molecule type" value="Genomic_DNA"/>
</dbReference>
<dbReference type="RefSeq" id="WP_118407321.1">
    <property type="nucleotide sequence ID" value="NZ_JABFIB010000014.1"/>
</dbReference>
<evidence type="ECO:0000259" key="7">
    <source>
        <dbReference type="Pfam" id="PF07980"/>
    </source>
</evidence>
<evidence type="ECO:0000256" key="5">
    <source>
        <dbReference type="ARBA" id="ARBA00023237"/>
    </source>
</evidence>
<evidence type="ECO:0000256" key="6">
    <source>
        <dbReference type="SAM" id="SignalP"/>
    </source>
</evidence>
<evidence type="ECO:0000256" key="4">
    <source>
        <dbReference type="ARBA" id="ARBA00023136"/>
    </source>
</evidence>
<keyword evidence="3 6" id="KW-0732">Signal</keyword>
<comment type="subcellular location">
    <subcellularLocation>
        <location evidence="1">Cell outer membrane</location>
    </subcellularLocation>
</comment>
<organism evidence="9 10">
    <name type="scientific">Bacteroides xylanisolvens</name>
    <dbReference type="NCBI Taxonomy" id="371601"/>
    <lineage>
        <taxon>Bacteria</taxon>
        <taxon>Pseudomonadati</taxon>
        <taxon>Bacteroidota</taxon>
        <taxon>Bacteroidia</taxon>
        <taxon>Bacteroidales</taxon>
        <taxon>Bacteroidaceae</taxon>
        <taxon>Bacteroides</taxon>
    </lineage>
</organism>
<dbReference type="InterPro" id="IPR011990">
    <property type="entry name" value="TPR-like_helical_dom_sf"/>
</dbReference>
<evidence type="ECO:0000313" key="9">
    <source>
        <dbReference type="EMBL" id="RHL01095.1"/>
    </source>
</evidence>
<comment type="caution">
    <text evidence="9">The sequence shown here is derived from an EMBL/GenBank/DDBJ whole genome shotgun (WGS) entry which is preliminary data.</text>
</comment>
<feature type="signal peptide" evidence="6">
    <location>
        <begin position="1"/>
        <end position="19"/>
    </location>
</feature>
<dbReference type="InterPro" id="IPR033985">
    <property type="entry name" value="SusD-like_N"/>
</dbReference>
<reference evidence="9 10" key="1">
    <citation type="submission" date="2018-08" db="EMBL/GenBank/DDBJ databases">
        <title>A genome reference for cultivated species of the human gut microbiota.</title>
        <authorList>
            <person name="Zou Y."/>
            <person name="Xue W."/>
            <person name="Luo G."/>
        </authorList>
    </citation>
    <scope>NUCLEOTIDE SEQUENCE [LARGE SCALE GENOMIC DNA]</scope>
    <source>
        <strain evidence="9 10">AF39-6AC</strain>
    </source>
</reference>
<dbReference type="AlphaFoldDB" id="A0A415I0C9"/>
<evidence type="ECO:0000256" key="1">
    <source>
        <dbReference type="ARBA" id="ARBA00004442"/>
    </source>
</evidence>
<feature type="chain" id="PRO_5019039930" evidence="6">
    <location>
        <begin position="20"/>
        <end position="608"/>
    </location>
</feature>
<name>A0A415I0C9_9BACE</name>
<dbReference type="SUPFAM" id="SSF48452">
    <property type="entry name" value="TPR-like"/>
    <property type="match status" value="1"/>
</dbReference>
<feature type="domain" description="SusD-like N-terminal" evidence="8">
    <location>
        <begin position="20"/>
        <end position="215"/>
    </location>
</feature>
<feature type="domain" description="RagB/SusD" evidence="7">
    <location>
        <begin position="316"/>
        <end position="606"/>
    </location>
</feature>
<sequence length="608" mass="68445">MKKLYILFILAGAFLSACSDFLEKAPITSPESGGYLASEEHLTSYVNFLYTGLPTLETYGMGVFGEEKNSDNILAQNYERRLNGELQESNGGSKEWEKGYKGLRDANYCLHNYAVPEMNETDKILSLKGEVYFFRAYWHFYLLTRFGGIPIMNDLWDEHATAQGLQVPATDRGEVAKFILKDLDTAKGLLYPRSKYKGLRVSQEAAIILAMRVALYEGTWEKYHAGTDFAAATNASAEFFQTVITLGDELFTMGLKLNTKESDPFNAKDGGEAFAHLFNQYDLSDISEAVFWKKYSISGGLTHGLSSLLSQGTVDNSGPAGLSQSLVDNYLYDTGLPIDPADEKFKDFNRTFEGRDLRLIQTVMHSDCRFKADSDSKPMKVEIRTDENKDEVVPPYLLAGDNQRSITGYHIRLGLDPLFNKDKKGGETALPIIRYAEALLAYAEAAAELGNGTCEASILEKTLQPLRERAGVTYVAPTEIDPNYPVFSDQYTLTPILQEIRRERRAELALQGFRLDDLMRWRAGKLIQNQRGKGAYLGKEGVLYRAFSTDQADELDKITLTADKWMDPLAEWLPAGYQFNTDRDYLLPIPLNEINLNEQLHQNPGWRK</sequence>
<protein>
    <submittedName>
        <fullName evidence="9">RagB/SusD family nutrient uptake outer membrane protein</fullName>
    </submittedName>
</protein>
<evidence type="ECO:0000313" key="10">
    <source>
        <dbReference type="Proteomes" id="UP000284417"/>
    </source>
</evidence>
<dbReference type="Gene3D" id="1.25.40.390">
    <property type="match status" value="1"/>
</dbReference>
<dbReference type="InterPro" id="IPR012944">
    <property type="entry name" value="SusD_RagB_dom"/>
</dbReference>
<gene>
    <name evidence="9" type="ORF">DW042_03255</name>
</gene>
<dbReference type="Proteomes" id="UP000284417">
    <property type="component" value="Unassembled WGS sequence"/>
</dbReference>
<comment type="similarity">
    <text evidence="2">Belongs to the SusD family.</text>
</comment>
<dbReference type="GO" id="GO:0009279">
    <property type="term" value="C:cell outer membrane"/>
    <property type="evidence" value="ECO:0007669"/>
    <property type="project" value="UniProtKB-SubCell"/>
</dbReference>
<keyword evidence="5" id="KW-0998">Cell outer membrane</keyword>
<proteinExistence type="inferred from homology"/>
<accession>A0A415I0C9</accession>
<evidence type="ECO:0000259" key="8">
    <source>
        <dbReference type="Pfam" id="PF14322"/>
    </source>
</evidence>
<evidence type="ECO:0000256" key="2">
    <source>
        <dbReference type="ARBA" id="ARBA00006275"/>
    </source>
</evidence>
<dbReference type="PROSITE" id="PS51257">
    <property type="entry name" value="PROKAR_LIPOPROTEIN"/>
    <property type="match status" value="1"/>
</dbReference>